<gene>
    <name evidence="1" type="ORF">PIB30_006070</name>
</gene>
<comment type="caution">
    <text evidence="1">The sequence shown here is derived from an EMBL/GenBank/DDBJ whole genome shotgun (WGS) entry which is preliminary data.</text>
</comment>
<accession>A0ABU6V2I8</accession>
<protein>
    <submittedName>
        <fullName evidence="1">Uncharacterized protein</fullName>
    </submittedName>
</protein>
<reference evidence="1 2" key="1">
    <citation type="journal article" date="2023" name="Plants (Basel)">
        <title>Bridging the Gap: Combining Genomics and Transcriptomics Approaches to Understand Stylosanthes scabra, an Orphan Legume from the Brazilian Caatinga.</title>
        <authorList>
            <person name="Ferreira-Neto J.R.C."/>
            <person name="da Silva M.D."/>
            <person name="Binneck E."/>
            <person name="de Melo N.F."/>
            <person name="da Silva R.H."/>
            <person name="de Melo A.L.T.M."/>
            <person name="Pandolfi V."/>
            <person name="Bustamante F.O."/>
            <person name="Brasileiro-Vidal A.C."/>
            <person name="Benko-Iseppon A.M."/>
        </authorList>
    </citation>
    <scope>NUCLEOTIDE SEQUENCE [LARGE SCALE GENOMIC DNA]</scope>
    <source>
        <tissue evidence="1">Leaves</tissue>
    </source>
</reference>
<proteinExistence type="predicted"/>
<dbReference type="Proteomes" id="UP001341840">
    <property type="component" value="Unassembled WGS sequence"/>
</dbReference>
<sequence>MKLSVERRLKGLGSEQYTRHINNKYECVFFLEHVFFHSSSSRCLRALLRFAVRSAAQICVVSFVLHCASSFNWFCSLIALTAGFFVLNSSQPLIAVAAQPRRCQLATVFSRAHIIFSPGPPQPPPSPSSSSLQAKPGFTGVHPYLLLRITNSPFSKHTASSFPSHSSSCRSFLPPSPSVVCRREAPAVSLKRRLTTIPSSSPPPPQNIPLSLCFPFLNLFLIDFRFGGFVASVLVLLKVLTVVSANFEGIGKKAEVTDEEGNIDILAELQLLLTLGNKVNSLR</sequence>
<dbReference type="EMBL" id="JASCZI010151047">
    <property type="protein sequence ID" value="MED6167790.1"/>
    <property type="molecule type" value="Genomic_DNA"/>
</dbReference>
<organism evidence="1 2">
    <name type="scientific">Stylosanthes scabra</name>
    <dbReference type="NCBI Taxonomy" id="79078"/>
    <lineage>
        <taxon>Eukaryota</taxon>
        <taxon>Viridiplantae</taxon>
        <taxon>Streptophyta</taxon>
        <taxon>Embryophyta</taxon>
        <taxon>Tracheophyta</taxon>
        <taxon>Spermatophyta</taxon>
        <taxon>Magnoliopsida</taxon>
        <taxon>eudicotyledons</taxon>
        <taxon>Gunneridae</taxon>
        <taxon>Pentapetalae</taxon>
        <taxon>rosids</taxon>
        <taxon>fabids</taxon>
        <taxon>Fabales</taxon>
        <taxon>Fabaceae</taxon>
        <taxon>Papilionoideae</taxon>
        <taxon>50 kb inversion clade</taxon>
        <taxon>dalbergioids sensu lato</taxon>
        <taxon>Dalbergieae</taxon>
        <taxon>Pterocarpus clade</taxon>
        <taxon>Stylosanthes</taxon>
    </lineage>
</organism>
<evidence type="ECO:0000313" key="2">
    <source>
        <dbReference type="Proteomes" id="UP001341840"/>
    </source>
</evidence>
<name>A0ABU6V2I8_9FABA</name>
<keyword evidence="2" id="KW-1185">Reference proteome</keyword>
<evidence type="ECO:0000313" key="1">
    <source>
        <dbReference type="EMBL" id="MED6167790.1"/>
    </source>
</evidence>